<dbReference type="HOGENOM" id="CLU_2204695_0_0_9"/>
<organism evidence="1 2">
    <name type="scientific">Bacillus cereus MC67</name>
    <dbReference type="NCBI Taxonomy" id="1053219"/>
    <lineage>
        <taxon>Bacteria</taxon>
        <taxon>Bacillati</taxon>
        <taxon>Bacillota</taxon>
        <taxon>Bacilli</taxon>
        <taxon>Bacillales</taxon>
        <taxon>Bacillaceae</taxon>
        <taxon>Bacillus</taxon>
        <taxon>Bacillus cereus group</taxon>
    </lineage>
</organism>
<accession>J8EUZ6</accession>
<dbReference type="Proteomes" id="UP000006997">
    <property type="component" value="Unassembled WGS sequence"/>
</dbReference>
<dbReference type="EMBL" id="AHEN01000044">
    <property type="protein sequence ID" value="EJQ95067.1"/>
    <property type="molecule type" value="Genomic_DNA"/>
</dbReference>
<proteinExistence type="predicted"/>
<dbReference type="AlphaFoldDB" id="J8EUZ6"/>
<comment type="caution">
    <text evidence="1">The sequence shown here is derived from an EMBL/GenBank/DDBJ whole genome shotgun (WGS) entry which is preliminary data.</text>
</comment>
<evidence type="ECO:0000313" key="1">
    <source>
        <dbReference type="EMBL" id="EJQ95067.1"/>
    </source>
</evidence>
<evidence type="ECO:0000313" key="2">
    <source>
        <dbReference type="Proteomes" id="UP000006997"/>
    </source>
</evidence>
<name>J8EUZ6_BACCE</name>
<reference evidence="1 2" key="1">
    <citation type="submission" date="2012-04" db="EMBL/GenBank/DDBJ databases">
        <title>The Genome Sequence of Bacillus cereus MC67.</title>
        <authorList>
            <consortium name="The Broad Institute Genome Sequencing Platform"/>
            <consortium name="The Broad Institute Genome Sequencing Center for Infectious Disease"/>
            <person name="Feldgarden M."/>
            <person name="Van der Auwera G.A."/>
            <person name="Mahillon J."/>
            <person name="Duprez V."/>
            <person name="Timmery S."/>
            <person name="Mattelet C."/>
            <person name="Dierick K."/>
            <person name="Sun M."/>
            <person name="Yu Z."/>
            <person name="Zhu L."/>
            <person name="Hu X."/>
            <person name="Shank E.B."/>
            <person name="Swiecicka I."/>
            <person name="Hansen B.M."/>
            <person name="Andrup L."/>
            <person name="Young S.K."/>
            <person name="Zeng Q."/>
            <person name="Gargeya S."/>
            <person name="Fitzgerald M."/>
            <person name="Haas B."/>
            <person name="Abouelleil A."/>
            <person name="Alvarado L."/>
            <person name="Arachchi H.M."/>
            <person name="Berlin A."/>
            <person name="Chapman S.B."/>
            <person name="Goldberg J."/>
            <person name="Griggs A."/>
            <person name="Gujja S."/>
            <person name="Hansen M."/>
            <person name="Howarth C."/>
            <person name="Imamovic A."/>
            <person name="Larimer J."/>
            <person name="McCowen C."/>
            <person name="Montmayeur A."/>
            <person name="Murphy C."/>
            <person name="Neiman D."/>
            <person name="Pearson M."/>
            <person name="Priest M."/>
            <person name="Roberts A."/>
            <person name="Saif S."/>
            <person name="Shea T."/>
            <person name="Sisk P."/>
            <person name="Sykes S."/>
            <person name="Wortman J."/>
            <person name="Nusbaum C."/>
            <person name="Birren B."/>
        </authorList>
    </citation>
    <scope>NUCLEOTIDE SEQUENCE [LARGE SCALE GENOMIC DNA]</scope>
    <source>
        <strain evidence="1 2">MC67</strain>
    </source>
</reference>
<gene>
    <name evidence="1" type="ORF">II3_04698</name>
</gene>
<sequence length="125" mass="13866">MKHHRTLTYKLTSFNGTTLTGVTRDGITLSATIIPRTIYHVANLNQYIPTNPILPLVVTYNTAVRSGRSSTILNAVTRWGECASPSGTLQQYRNLLPPCSPNNIGRMASLLPHVMSTKSLRRKLF</sequence>
<protein>
    <submittedName>
        <fullName evidence="1">Uncharacterized protein</fullName>
    </submittedName>
</protein>